<accession>A0A8J4SIG2</accession>
<keyword evidence="2" id="KW-0812">Transmembrane</keyword>
<dbReference type="EMBL" id="LUCH01004317">
    <property type="protein sequence ID" value="KAF5399138.1"/>
    <property type="molecule type" value="Genomic_DNA"/>
</dbReference>
<dbReference type="PROSITE" id="PS51257">
    <property type="entry name" value="PROKAR_LIPOPROTEIN"/>
    <property type="match status" value="1"/>
</dbReference>
<evidence type="ECO:0000256" key="2">
    <source>
        <dbReference type="SAM" id="Phobius"/>
    </source>
</evidence>
<dbReference type="GO" id="GO:0016020">
    <property type="term" value="C:membrane"/>
    <property type="evidence" value="ECO:0007669"/>
    <property type="project" value="InterPro"/>
</dbReference>
<feature type="domain" description="STAS" evidence="3">
    <location>
        <begin position="84"/>
        <end position="206"/>
    </location>
</feature>
<dbReference type="Proteomes" id="UP000748531">
    <property type="component" value="Unassembled WGS sequence"/>
</dbReference>
<keyword evidence="2" id="KW-0472">Membrane</keyword>
<comment type="caution">
    <text evidence="4">The sequence shown here is derived from an EMBL/GenBank/DDBJ whole genome shotgun (WGS) entry which is preliminary data.</text>
</comment>
<gene>
    <name evidence="4" type="ORF">PHET_07737</name>
</gene>
<dbReference type="OrthoDB" id="288203at2759"/>
<reference evidence="4" key="1">
    <citation type="submission" date="2019-05" db="EMBL/GenBank/DDBJ databases">
        <title>Annotation for the trematode Paragonimus heterotremus.</title>
        <authorList>
            <person name="Choi Y.-J."/>
        </authorList>
    </citation>
    <scope>NUCLEOTIDE SEQUENCE</scope>
    <source>
        <strain evidence="4">LC</strain>
    </source>
</reference>
<evidence type="ECO:0000313" key="5">
    <source>
        <dbReference type="Proteomes" id="UP000748531"/>
    </source>
</evidence>
<evidence type="ECO:0000313" key="4">
    <source>
        <dbReference type="EMBL" id="KAF5399138.1"/>
    </source>
</evidence>
<dbReference type="InterPro" id="IPR001902">
    <property type="entry name" value="SLC26A/SulP_fam"/>
</dbReference>
<dbReference type="InterPro" id="IPR002645">
    <property type="entry name" value="STAS_dom"/>
</dbReference>
<dbReference type="GO" id="GO:0055085">
    <property type="term" value="P:transmembrane transport"/>
    <property type="evidence" value="ECO:0007669"/>
    <property type="project" value="InterPro"/>
</dbReference>
<keyword evidence="5" id="KW-1185">Reference proteome</keyword>
<feature type="compositionally biased region" description="Basic and acidic residues" evidence="1">
    <location>
        <begin position="159"/>
        <end position="169"/>
    </location>
</feature>
<evidence type="ECO:0000259" key="3">
    <source>
        <dbReference type="PROSITE" id="PS50801"/>
    </source>
</evidence>
<name>A0A8J4SIG2_9TREM</name>
<keyword evidence="2" id="KW-1133">Transmembrane helix</keyword>
<organism evidence="4 5">
    <name type="scientific">Paragonimus heterotremus</name>
    <dbReference type="NCBI Taxonomy" id="100268"/>
    <lineage>
        <taxon>Eukaryota</taxon>
        <taxon>Metazoa</taxon>
        <taxon>Spiralia</taxon>
        <taxon>Lophotrochozoa</taxon>
        <taxon>Platyhelminthes</taxon>
        <taxon>Trematoda</taxon>
        <taxon>Digenea</taxon>
        <taxon>Plagiorchiida</taxon>
        <taxon>Troglotremata</taxon>
        <taxon>Troglotrematidae</taxon>
        <taxon>Paragonimus</taxon>
    </lineage>
</organism>
<dbReference type="PANTHER" id="PTHR11814">
    <property type="entry name" value="SULFATE TRANSPORTER"/>
    <property type="match status" value="1"/>
</dbReference>
<proteinExistence type="predicted"/>
<dbReference type="AlphaFoldDB" id="A0A8J4SIG2"/>
<feature type="region of interest" description="Disordered" evidence="1">
    <location>
        <begin position="152"/>
        <end position="171"/>
    </location>
</feature>
<protein>
    <recommendedName>
        <fullName evidence="3">STAS domain-containing protein</fullName>
    </recommendedName>
</protein>
<evidence type="ECO:0000256" key="1">
    <source>
        <dbReference type="SAM" id="MobiDB-lite"/>
    </source>
</evidence>
<sequence length="300" mass="34091">MWRTYKRDFFLFMITFLATLLLDITIGLIVGILGCLLALTEQQRKPRLTVLCNVPGTEIFTRRTYKSPNNQPHLFNLGECERFNIIVCSLVGSLNFASAEQLSTDVFKVLRQEEERRSCMEKLVDNQPAADNIGPLQYTPDHEASVGLNREFVTSDASKTSDPDDRLSEENQETMSLSTILLLELNGLSHVDPTGADGLQTLHSKLIADHVVPIYVGEFKHHKCLNLSTLPHPPLLDLIYPTVYDAYSACMDYVTRCCPQTMTLRTREEQVSNTIEPTCQLFKRLAIFLFYSQLFAELNY</sequence>
<dbReference type="Gene3D" id="3.30.750.24">
    <property type="entry name" value="STAS domain"/>
    <property type="match status" value="1"/>
</dbReference>
<feature type="transmembrane region" description="Helical" evidence="2">
    <location>
        <begin position="12"/>
        <end position="39"/>
    </location>
</feature>
<dbReference type="InterPro" id="IPR036513">
    <property type="entry name" value="STAS_dom_sf"/>
</dbReference>
<dbReference type="PROSITE" id="PS50801">
    <property type="entry name" value="STAS"/>
    <property type="match status" value="1"/>
</dbReference>